<feature type="domain" description="MROH2B-like N-terminal HEAT-repeats" evidence="3">
    <location>
        <begin position="82"/>
        <end position="190"/>
    </location>
</feature>
<evidence type="ECO:0000313" key="6">
    <source>
        <dbReference type="Proteomes" id="UP000516437"/>
    </source>
</evidence>
<organism evidence="5 6">
    <name type="scientific">Morella rubra</name>
    <name type="common">Chinese bayberry</name>
    <dbReference type="NCBI Taxonomy" id="262757"/>
    <lineage>
        <taxon>Eukaryota</taxon>
        <taxon>Viridiplantae</taxon>
        <taxon>Streptophyta</taxon>
        <taxon>Embryophyta</taxon>
        <taxon>Tracheophyta</taxon>
        <taxon>Spermatophyta</taxon>
        <taxon>Magnoliopsida</taxon>
        <taxon>eudicotyledons</taxon>
        <taxon>Gunneridae</taxon>
        <taxon>Pentapetalae</taxon>
        <taxon>rosids</taxon>
        <taxon>fabids</taxon>
        <taxon>Fagales</taxon>
        <taxon>Myricaceae</taxon>
        <taxon>Morella</taxon>
    </lineage>
</organism>
<protein>
    <submittedName>
        <fullName evidence="5">Protein SHOOT GRAVITROPISM 6</fullName>
    </submittedName>
</protein>
<feature type="domain" description="Maestro/Maestro-like HEAT-repeats" evidence="4">
    <location>
        <begin position="1478"/>
        <end position="1565"/>
    </location>
</feature>
<evidence type="ECO:0000313" key="5">
    <source>
        <dbReference type="EMBL" id="KAB1221192.1"/>
    </source>
</evidence>
<evidence type="ECO:0000259" key="3">
    <source>
        <dbReference type="Pfam" id="PF23221"/>
    </source>
</evidence>
<evidence type="ECO:0000259" key="2">
    <source>
        <dbReference type="Pfam" id="PF23210"/>
    </source>
</evidence>
<keyword evidence="6" id="KW-1185">Reference proteome</keyword>
<dbReference type="InterPro" id="IPR016024">
    <property type="entry name" value="ARM-type_fold"/>
</dbReference>
<dbReference type="InterPro" id="IPR055408">
    <property type="entry name" value="HEAT_MROH2B-like"/>
</dbReference>
<evidence type="ECO:0000259" key="4">
    <source>
        <dbReference type="Pfam" id="PF23227"/>
    </source>
</evidence>
<dbReference type="Proteomes" id="UP000516437">
    <property type="component" value="Chromosome 2"/>
</dbReference>
<reference evidence="5 6" key="1">
    <citation type="journal article" date="2019" name="Plant Biotechnol. J.">
        <title>The red bayberry genome and genetic basis of sex determination.</title>
        <authorList>
            <person name="Jia H.M."/>
            <person name="Jia H.J."/>
            <person name="Cai Q.L."/>
            <person name="Wang Y."/>
            <person name="Zhao H.B."/>
            <person name="Yang W.F."/>
            <person name="Wang G.Y."/>
            <person name="Li Y.H."/>
            <person name="Zhan D.L."/>
            <person name="Shen Y.T."/>
            <person name="Niu Q.F."/>
            <person name="Chang L."/>
            <person name="Qiu J."/>
            <person name="Zhao L."/>
            <person name="Xie H.B."/>
            <person name="Fu W.Y."/>
            <person name="Jin J."/>
            <person name="Li X.W."/>
            <person name="Jiao Y."/>
            <person name="Zhou C.C."/>
            <person name="Tu T."/>
            <person name="Chai C.Y."/>
            <person name="Gao J.L."/>
            <person name="Fan L.J."/>
            <person name="van de Weg E."/>
            <person name="Wang J.Y."/>
            <person name="Gao Z.S."/>
        </authorList>
    </citation>
    <scope>NUCLEOTIDE SEQUENCE [LARGE SCALE GENOMIC DNA]</scope>
    <source>
        <tissue evidence="5">Leaves</tissue>
    </source>
</reference>
<dbReference type="Pfam" id="PF23221">
    <property type="entry name" value="HEAT_MROH2B_1st"/>
    <property type="match status" value="1"/>
</dbReference>
<dbReference type="InterPro" id="IPR011989">
    <property type="entry name" value="ARM-like"/>
</dbReference>
<dbReference type="PANTHER" id="PTHR23120:SF0">
    <property type="entry name" value="MAESTRO HEAT-LIKE REPEAT FAMILY MEMBER 1"/>
    <property type="match status" value="1"/>
</dbReference>
<accession>A0A6A1W7H7</accession>
<dbReference type="Pfam" id="PF23227">
    <property type="entry name" value="HEAT_MROH2B_C"/>
    <property type="match status" value="2"/>
</dbReference>
<dbReference type="OrthoDB" id="1884734at2759"/>
<sequence>MASSSAGSSIPAPEAVQVLVSLLADESPMVREASSASLKDIAALSPLLVLDCCWAVSRGGRRRFGNMAGVFQVMAFGVGALDKKDVDPSFMAKLAKIATLEMISSKELNADWQRAASCLLVAIGSHLPDLMMEEIFLHLSGPHASLPAMVQILADFASADALQFTPRLKGVLSRVLPILGNVRDAHRPIFANVKVGVNGLGDLFWHMVRFGGCLEVTKVAQHEHFHDQEMLHVCYTPKQLVEAFKCWCQAVWQCSVDFPSQSPLDGDVMSFLNSVFELLLRVWAASRDLKVRISSVEALGQMVGLITRMQLKTALPRLVPTILELYKKDQDIAFLATCGLHNLLNASLLSESGPPLLDFEDLTVILSSLLPVVCINSDSKEHSVSSVALKTYNEVQRCFLTVGVIYPEDVFMFLLNKCRLKEEPLTFGALCVLKHLLPRLSEAWHSKRTLLVEAVKFLLDDQNLGVQKALSELIVVMASHCYLIGPSGELFVEYLVRHCALPDQDRNELESSTEVLGSSGIYKRLEVKIGAVFPTELRAISEKGLLLLTITIPEMEHILWPFLLKMIIPRDYTHAAATVCRCISELCRQRFSNSDSMISECKARSDIPNPVELFARLVVLLHDPLAREQLATQILTVLCYLAPLFPKNINLFWQDEIPKMKAYISDTEDLKQDPSYQETWDDMIINFLAESLDVIQDNNWVIALGNAFTKQYELYTSDDEHSALLHRCLGVLLRKVDDRAYVRDKIDWMYKQANIAIPMNRLGLAKAFGLVAASHLDTVLDKLKVILDNVGQSVFQRFLSFFSDSFRSEESDDIHAALALMYGYAAKYAPSTVIEARIDALVGTNMLSRLLHVRHPEAKQAVITAIDLLGRAVINAAENGASFPLKRRDQILDYILTLMGREASDDNEGFVDSNHELLRSQALALSACTTLVSVEPKLTVETRNHVMKATLGFFALPNDPLEVVNPLIDNLITLLCAILLTSGEDGRSRAELLLHMLRQIDQYVSSPAEYQRKRGCRAVYEMLLKFRMVCISGHCKLGCHGSCTHIKQPDRAVHGNFSNLPSAFVLPSREALCLGDRVVMYLPRCADTNSEVRKVSAEILDQLFSISLSLPRPAASSFGAGMEVSYGALSSLEDVIAILRSDTSIDPSEVFNRIISSVCVLLTKEELVATLHGCTPAVCDKIKQSAEGVIQAVIEFVTKRGNELNESDVSRTTQSLLSATIHVTEKHLRLEILGAISSLAENTSSKVVFDEVLATAGRDIVTKDVSRLRGGWSMQDAFYAFAQHSMLSSSFLEHVIIVLSQTPILKGDSKKGENSIHLVDGQIEDDILQAAIFALTAFFRGGGKVGKKAVQQKYASVLVELTLQLGGCHGLARNGYHEPLRALLTAFQAFCECMGDLEMGKILARDGEQNENERWINLIGDIAGCISVKRPKEIESICIILSKSLSRQQRYQREAAAAALSEFVRYSGAFSSLLEEMVEVLCRHVSDESPTVRRLCLRGLVQIPSIHILQHTTQVLGVILALLDDLDEPVQLTAVSCLLTVLESSPDRAAVEPILLNLSVRLRNLQLKKGSIDVSFNCKLAHFHWDTLLISMNTKMRVNAFAAFGALSSYGFRAQHEAFREQVHAAFPRLVLHLYDDEISVRQACRNALKRISPLMETDGLLAVFNTHCFNSDHRSDYEDFLRDLSKQLARLLPSRVDTYLASTIQAFDAPWPVIQANAIYFSSSMISLSDDQQILAHHYMQVFGVLVGKSSRSVDAIVRATCSSALGLLLKSPNSLSWRAVRLDHVESS</sequence>
<keyword evidence="1" id="KW-0677">Repeat</keyword>
<dbReference type="InterPro" id="IPR045206">
    <property type="entry name" value="Maestro_heat-like_prot"/>
</dbReference>
<dbReference type="InterPro" id="IPR056282">
    <property type="entry name" value="MROH2B-like_N_HEAT"/>
</dbReference>
<dbReference type="SUPFAM" id="SSF48371">
    <property type="entry name" value="ARM repeat"/>
    <property type="match status" value="2"/>
</dbReference>
<dbReference type="GO" id="GO:0005737">
    <property type="term" value="C:cytoplasm"/>
    <property type="evidence" value="ECO:0007669"/>
    <property type="project" value="TreeGrafter"/>
</dbReference>
<name>A0A6A1W7H7_9ROSI</name>
<dbReference type="Pfam" id="PF23210">
    <property type="entry name" value="HEAT_Maestro_2"/>
    <property type="match status" value="1"/>
</dbReference>
<dbReference type="PANTHER" id="PTHR23120">
    <property type="entry name" value="MAESTRO-RELATED HEAT DOMAIN-CONTAINING"/>
    <property type="match status" value="1"/>
</dbReference>
<dbReference type="Gene3D" id="1.25.10.10">
    <property type="entry name" value="Leucine-rich Repeat Variant"/>
    <property type="match status" value="1"/>
</dbReference>
<comment type="caution">
    <text evidence="5">The sequence shown here is derived from an EMBL/GenBank/DDBJ whole genome shotgun (WGS) entry which is preliminary data.</text>
</comment>
<dbReference type="InterPro" id="IPR055406">
    <property type="entry name" value="HEAT_Maestro"/>
</dbReference>
<feature type="domain" description="MROH2B-like HEAT-repeats" evidence="2">
    <location>
        <begin position="310"/>
        <end position="952"/>
    </location>
</feature>
<proteinExistence type="predicted"/>
<feature type="domain" description="Maestro/Maestro-like HEAT-repeats" evidence="4">
    <location>
        <begin position="1591"/>
        <end position="1764"/>
    </location>
</feature>
<gene>
    <name evidence="5" type="ORF">CJ030_MR2G025726</name>
</gene>
<evidence type="ECO:0000256" key="1">
    <source>
        <dbReference type="ARBA" id="ARBA00022737"/>
    </source>
</evidence>
<dbReference type="EMBL" id="RXIC02000020">
    <property type="protein sequence ID" value="KAB1221192.1"/>
    <property type="molecule type" value="Genomic_DNA"/>
</dbReference>